<reference evidence="2" key="1">
    <citation type="submission" date="2024-05" db="EMBL/GenBank/DDBJ databases">
        <authorList>
            <person name="Garin V.P."/>
            <person name="Arshad I."/>
            <person name="Mak A."/>
            <person name="Orr M.A."/>
            <person name="Cho C."/>
            <person name="Kyla G.P."/>
            <person name="Liu J."/>
            <person name="Peri J.N."/>
            <person name="Esherick S.A."/>
            <person name="Shera S."/>
            <person name="Suani E."/>
            <person name="Faulkner C."/>
            <person name="Bonthala P."/>
            <person name="Wong M.A."/>
            <person name="Yao J."/>
            <person name="Santaolaya C."/>
            <person name="Santos E.A."/>
            <person name="Qin K."/>
            <person name="Yang E."/>
            <person name="Shao S.B."/>
            <person name="Moore J.P."/>
            <person name="Mathkour Y.H."/>
            <person name="Gallagher H.R."/>
            <person name="White L.T."/>
            <person name="Givan S.V."/>
            <person name="Chan R.W."/>
            <person name="Infante A."/>
            <person name="Anand S."/>
            <person name="Almeida T.I."/>
            <person name="De G.A."/>
            <person name="Trinh U.L."/>
            <person name="Bhatt K."/>
            <person name="Sanoyca A.J."/>
            <person name="Chong T."/>
            <person name="Liu R."/>
            <person name="Liang E."/>
            <person name="Castellanos S."/>
            <person name="Chang A.P."/>
            <person name="Stephenson J.C."/>
            <person name="Zorawik M."/>
            <person name="Garza D.R."/>
            <person name="Reddi K."/>
            <person name="Bouklas T."/>
            <person name="Freise A.C."/>
            <person name="Klyczek K."/>
            <person name="Ko C."/>
            <person name="Russell D.A."/>
            <person name="Jacobs-Sera D."/>
            <person name="Hatfull G.F."/>
        </authorList>
    </citation>
    <scope>NUCLEOTIDE SEQUENCE [LARGE SCALE GENOMIC DNA]</scope>
</reference>
<dbReference type="EMBL" id="OR553891">
    <property type="protein sequence ID" value="WNN93710.1"/>
    <property type="molecule type" value="Genomic_DNA"/>
</dbReference>
<proteinExistence type="predicted"/>
<evidence type="ECO:0000313" key="2">
    <source>
        <dbReference type="Proteomes" id="UP001303520"/>
    </source>
</evidence>
<sequence>MTPDERLAAVAMQYDGEDHEGERLLSAALRRLEYRARHGGKQCLSCREILPVSAFGADSSRRDGLRYYCRTCRSTKGETK</sequence>
<accession>A0AA96HDA2</accession>
<dbReference type="Proteomes" id="UP001303520">
    <property type="component" value="Segment"/>
</dbReference>
<protein>
    <recommendedName>
        <fullName evidence="3">HNH endonuclease</fullName>
    </recommendedName>
</protein>
<evidence type="ECO:0000313" key="1">
    <source>
        <dbReference type="EMBL" id="WNN93710.1"/>
    </source>
</evidence>
<keyword evidence="2" id="KW-1185">Reference proteome</keyword>
<gene>
    <name evidence="1" type="primary">60</name>
    <name evidence="1" type="ORF">SEA_CALLINALLBARBZ_60</name>
</gene>
<organism evidence="1 2">
    <name type="scientific">Arthrobacter phage CallinAllBarbz</name>
    <dbReference type="NCBI Taxonomy" id="3077790"/>
    <lineage>
        <taxon>Viruses</taxon>
        <taxon>Duplodnaviria</taxon>
        <taxon>Heunggongvirae</taxon>
        <taxon>Uroviricota</taxon>
        <taxon>Caudoviricetes</taxon>
        <taxon>Casidaviridae</taxon>
        <taxon>Baileybluvirus</taxon>
        <taxon>Baileybluvirus callinallbarbz</taxon>
    </lineage>
</organism>
<name>A0AA96HDA2_9CAUD</name>
<evidence type="ECO:0008006" key="3">
    <source>
        <dbReference type="Google" id="ProtNLM"/>
    </source>
</evidence>